<dbReference type="GO" id="GO:0004386">
    <property type="term" value="F:helicase activity"/>
    <property type="evidence" value="ECO:0007669"/>
    <property type="project" value="UniProtKB-KW"/>
</dbReference>
<proteinExistence type="predicted"/>
<dbReference type="Pfam" id="PF09250">
    <property type="entry name" value="Prim-Pol"/>
    <property type="match status" value="1"/>
</dbReference>
<evidence type="ECO:0000313" key="2">
    <source>
        <dbReference type="EMBL" id="SPL63726.1"/>
    </source>
</evidence>
<feature type="domain" description="DNA primase/polymerase bifunctional N-terminal" evidence="1">
    <location>
        <begin position="17"/>
        <end position="177"/>
    </location>
</feature>
<name>A0A2P9HHZ7_9HYPH</name>
<gene>
    <name evidence="2" type="ORF">OHAE_3658</name>
</gene>
<keyword evidence="2" id="KW-0067">ATP-binding</keyword>
<organism evidence="2 3">
    <name type="scientific">Ochrobactrum soli</name>
    <dbReference type="NCBI Taxonomy" id="2448455"/>
    <lineage>
        <taxon>Bacteria</taxon>
        <taxon>Pseudomonadati</taxon>
        <taxon>Pseudomonadota</taxon>
        <taxon>Alphaproteobacteria</taxon>
        <taxon>Hyphomicrobiales</taxon>
        <taxon>Brucellaceae</taxon>
        <taxon>Brucella/Ochrobactrum group</taxon>
        <taxon>Ochrobactrum</taxon>
    </lineage>
</organism>
<dbReference type="CDD" id="cd04859">
    <property type="entry name" value="Prim_Pol"/>
    <property type="match status" value="1"/>
</dbReference>
<evidence type="ECO:0000313" key="3">
    <source>
        <dbReference type="Proteomes" id="UP000246073"/>
    </source>
</evidence>
<dbReference type="RefSeq" id="WP_109367611.1">
    <property type="nucleotide sequence ID" value="NZ_OOFM01000004.1"/>
</dbReference>
<dbReference type="AlphaFoldDB" id="A0A2P9HHZ7"/>
<dbReference type="Proteomes" id="UP000246073">
    <property type="component" value="Unassembled WGS sequence"/>
</dbReference>
<keyword evidence="2" id="KW-0547">Nucleotide-binding</keyword>
<keyword evidence="2" id="KW-0378">Hydrolase</keyword>
<dbReference type="Pfam" id="PF13148">
    <property type="entry name" value="DUF3987"/>
    <property type="match status" value="1"/>
</dbReference>
<evidence type="ECO:0000259" key="1">
    <source>
        <dbReference type="SMART" id="SM00943"/>
    </source>
</evidence>
<reference evidence="3" key="1">
    <citation type="submission" date="2017-12" db="EMBL/GenBank/DDBJ databases">
        <authorList>
            <person name="Diaz M."/>
        </authorList>
    </citation>
    <scope>NUCLEOTIDE SEQUENCE [LARGE SCALE GENOMIC DNA]</scope>
    <source>
        <strain evidence="3">FI11154</strain>
    </source>
</reference>
<accession>A0A2P9HHZ7</accession>
<keyword evidence="2" id="KW-0347">Helicase</keyword>
<dbReference type="InterPro" id="IPR015330">
    <property type="entry name" value="DNA_primase/pol_bifunc_N"/>
</dbReference>
<dbReference type="EMBL" id="OOFM01000004">
    <property type="protein sequence ID" value="SPL63726.1"/>
    <property type="molecule type" value="Genomic_DNA"/>
</dbReference>
<dbReference type="SMART" id="SM00943">
    <property type="entry name" value="Prim-Pol"/>
    <property type="match status" value="1"/>
</dbReference>
<dbReference type="InterPro" id="IPR025048">
    <property type="entry name" value="DUF3987"/>
</dbReference>
<protein>
    <submittedName>
        <fullName evidence="2">DNA primase/helicase, phage-associated</fullName>
    </submittedName>
</protein>
<sequence length="791" mass="85150">MQNTVAQQPDLSPTAIRHAVLANGYKPIPVNGKRPQLKGWQQLSPTTASIDAWERGHADHANTGILTGEVVAIDIDAPDPIAAEKLIAALMQTTGAMQAPCRTGRAPKCLFIFRATEPRKKAATPVYLVNGEKCQIEVLGAGQQFVAYGSHPDTQQPYTWASGDPMAVPFKDLPEITPAQVDDYLSAAEAILADLGELERKAAPVSARASSGSTFWTRVNAAALENTDAWVRLLFSTAHKESGTGAWRVTSKELGRGLQEDISIHADGIQDFGEERGLTPIDLVREYGGAASAKDAAFWLCEQLGRSPSDLGWEVTQPVKLSFSKIAAQVEAANDDDEEAEVSIPQPDAGGLPLSLCYPPGAVGEIAKFIVSCSRFPSPHLSLASSLAFVSALIGRRYKGPTGLRSNIYVIGLAESGFGKDITIRAVQSIASSTVAGDKVTKFVFSDKIASLAGLANKLRRAPACLAQQDEFGKFIRQYMGEKAPAHREEVATALLELTGAASGLWGGQEKADGNVKSIQNPCFSVHGVSTPSTFWSALTGASIDEGLLGRFVLIDAGDRDPKKVRRPENSHENVPQHISDAVWELLGGVGRGQSLYQGPFFALNADSETKPHPIVTVEYASSDVDDFFEEFDDSMRAMKKKVKVEYAPICNRVGENAARLALIVAVGANPREPIITMEIQQWANAVAEHSFKLLLKGADENVADNHLSAEYIRVRNMVIRRGKAGLPHRELKKNLQGGIRTQRLAEILDDLIASGDAKFMSAPAKSGQTQVRWWARGFFPEGATGLEVGA</sequence>
<dbReference type="SUPFAM" id="SSF56747">
    <property type="entry name" value="Prim-pol domain"/>
    <property type="match status" value="1"/>
</dbReference>